<dbReference type="EMBL" id="DVFT01000182">
    <property type="protein sequence ID" value="HIQ97340.1"/>
    <property type="molecule type" value="Genomic_DNA"/>
</dbReference>
<feature type="domain" description="RmlD-like substrate binding" evidence="3">
    <location>
        <begin position="6"/>
        <end position="243"/>
    </location>
</feature>
<comment type="function">
    <text evidence="2">Catalyzes the reduction of dTDP-6-deoxy-L-lyxo-4-hexulose to yield dTDP-L-rhamnose.</text>
</comment>
<dbReference type="GO" id="GO:0006556">
    <property type="term" value="P:S-adenosylmethionine biosynthetic process"/>
    <property type="evidence" value="ECO:0007669"/>
    <property type="project" value="TreeGrafter"/>
</dbReference>
<dbReference type="InterPro" id="IPR005913">
    <property type="entry name" value="dTDP_dehydrorham_reduct"/>
</dbReference>
<dbReference type="GO" id="GO:0048269">
    <property type="term" value="C:methionine adenosyltransferase complex"/>
    <property type="evidence" value="ECO:0007669"/>
    <property type="project" value="TreeGrafter"/>
</dbReference>
<name>A0A9D1D1L0_9FIRM</name>
<comment type="caution">
    <text evidence="4">The sequence shown here is derived from an EMBL/GenBank/DDBJ whole genome shotgun (WGS) entry which is preliminary data.</text>
</comment>
<comment type="similarity">
    <text evidence="1 2">Belongs to the dTDP-4-dehydrorhamnose reductase family.</text>
</comment>
<protein>
    <recommendedName>
        <fullName evidence="2">dTDP-4-dehydrorhamnose reductase</fullName>
        <ecNumber evidence="2">1.1.1.133</ecNumber>
    </recommendedName>
</protein>
<dbReference type="Pfam" id="PF04321">
    <property type="entry name" value="RmlD_sub_bind"/>
    <property type="match status" value="1"/>
</dbReference>
<dbReference type="Gene3D" id="3.40.50.720">
    <property type="entry name" value="NAD(P)-binding Rossmann-like Domain"/>
    <property type="match status" value="1"/>
</dbReference>
<comment type="pathway">
    <text evidence="2">Carbohydrate biosynthesis; dTDP-L-rhamnose biosynthesis.</text>
</comment>
<dbReference type="Proteomes" id="UP000886886">
    <property type="component" value="Unassembled WGS sequence"/>
</dbReference>
<evidence type="ECO:0000256" key="2">
    <source>
        <dbReference type="RuleBase" id="RU364082"/>
    </source>
</evidence>
<dbReference type="GO" id="GO:0008831">
    <property type="term" value="F:dTDP-4-dehydrorhamnose reductase activity"/>
    <property type="evidence" value="ECO:0007669"/>
    <property type="project" value="UniProtKB-EC"/>
</dbReference>
<gene>
    <name evidence="4" type="ORF">IAB26_12350</name>
</gene>
<dbReference type="PANTHER" id="PTHR10491">
    <property type="entry name" value="DTDP-4-DEHYDRORHAMNOSE REDUCTASE"/>
    <property type="match status" value="1"/>
</dbReference>
<dbReference type="InterPro" id="IPR036291">
    <property type="entry name" value="NAD(P)-bd_dom_sf"/>
</dbReference>
<dbReference type="GO" id="GO:0048270">
    <property type="term" value="F:methionine adenosyltransferase regulator activity"/>
    <property type="evidence" value="ECO:0007669"/>
    <property type="project" value="TreeGrafter"/>
</dbReference>
<evidence type="ECO:0000256" key="1">
    <source>
        <dbReference type="ARBA" id="ARBA00010944"/>
    </source>
</evidence>
<organism evidence="4 5">
    <name type="scientific">Candidatus Limivivens merdigallinarum</name>
    <dbReference type="NCBI Taxonomy" id="2840859"/>
    <lineage>
        <taxon>Bacteria</taxon>
        <taxon>Bacillati</taxon>
        <taxon>Bacillota</taxon>
        <taxon>Clostridia</taxon>
        <taxon>Lachnospirales</taxon>
        <taxon>Lachnospiraceae</taxon>
        <taxon>Lachnospiraceae incertae sedis</taxon>
        <taxon>Candidatus Limivivens</taxon>
    </lineage>
</organism>
<accession>A0A9D1D1L0</accession>
<keyword evidence="2" id="KW-0521">NADP</keyword>
<proteinExistence type="inferred from homology"/>
<reference evidence="4" key="2">
    <citation type="journal article" date="2021" name="PeerJ">
        <title>Extensive microbial diversity within the chicken gut microbiome revealed by metagenomics and culture.</title>
        <authorList>
            <person name="Gilroy R."/>
            <person name="Ravi A."/>
            <person name="Getino M."/>
            <person name="Pursley I."/>
            <person name="Horton D.L."/>
            <person name="Alikhan N.F."/>
            <person name="Baker D."/>
            <person name="Gharbi K."/>
            <person name="Hall N."/>
            <person name="Watson M."/>
            <person name="Adriaenssens E.M."/>
            <person name="Foster-Nyarko E."/>
            <person name="Jarju S."/>
            <person name="Secka A."/>
            <person name="Antonio M."/>
            <person name="Oren A."/>
            <person name="Chaudhuri R.R."/>
            <person name="La Ragione R."/>
            <person name="Hildebrand F."/>
            <person name="Pallen M.J."/>
        </authorList>
    </citation>
    <scope>NUCLEOTIDE SEQUENCE</scope>
    <source>
        <strain evidence="4">ChiSjej3B21-11622</strain>
    </source>
</reference>
<evidence type="ECO:0000259" key="3">
    <source>
        <dbReference type="Pfam" id="PF04321"/>
    </source>
</evidence>
<sequence>MMETWLVTGYTGFVGRRVVRYWEKDLDKRVIGLTRQELDFTDAAQIERVFDVLKPSLLIHAGAISSTGLCQKDPSLSFEVNVMGTKRLAQACSQRKVKMIFLSSDQVYGGEKGQEPHREEESLTPANVYGKHKLAAEELVDALLPDGVSLRLTWMYDLPGKELGVKQNFLTLLLNSLKEGIPAKFSDRDKRGVTYVDEVVKNIGLCGRLPKGVYNFGSSSDKSMYEIAVMAARLLGKENQVSPDEETHLESRNLLMDPGKARKAGIVFSDPVEGIRKCLQDYGYLPR</sequence>
<evidence type="ECO:0000313" key="5">
    <source>
        <dbReference type="Proteomes" id="UP000886886"/>
    </source>
</evidence>
<dbReference type="InterPro" id="IPR029903">
    <property type="entry name" value="RmlD-like-bd"/>
</dbReference>
<dbReference type="PANTHER" id="PTHR10491:SF4">
    <property type="entry name" value="METHIONINE ADENOSYLTRANSFERASE 2 SUBUNIT BETA"/>
    <property type="match status" value="1"/>
</dbReference>
<dbReference type="SUPFAM" id="SSF51735">
    <property type="entry name" value="NAD(P)-binding Rossmann-fold domains"/>
    <property type="match status" value="1"/>
</dbReference>
<keyword evidence="2" id="KW-0560">Oxidoreductase</keyword>
<dbReference type="EC" id="1.1.1.133" evidence="2"/>
<reference evidence="4" key="1">
    <citation type="submission" date="2020-10" db="EMBL/GenBank/DDBJ databases">
        <authorList>
            <person name="Gilroy R."/>
        </authorList>
    </citation>
    <scope>NUCLEOTIDE SEQUENCE</scope>
    <source>
        <strain evidence="4">ChiSjej3B21-11622</strain>
    </source>
</reference>
<dbReference type="AlphaFoldDB" id="A0A9D1D1L0"/>
<evidence type="ECO:0000313" key="4">
    <source>
        <dbReference type="EMBL" id="HIQ97340.1"/>
    </source>
</evidence>